<dbReference type="Gene3D" id="3.40.50.2000">
    <property type="entry name" value="Glycogen Phosphorylase B"/>
    <property type="match status" value="1"/>
</dbReference>
<dbReference type="RefSeq" id="WP_085850810.1">
    <property type="nucleotide sequence ID" value="NZ_FNZV01000030.1"/>
</dbReference>
<evidence type="ECO:0000313" key="1">
    <source>
        <dbReference type="EMBL" id="SLN70064.1"/>
    </source>
</evidence>
<dbReference type="OrthoDB" id="9769600at2"/>
<keyword evidence="2" id="KW-1185">Reference proteome</keyword>
<dbReference type="STRING" id="658057.SAMN04488032_1306"/>
<gene>
    <name evidence="1" type="ORF">PAM7971_03744</name>
</gene>
<evidence type="ECO:0000313" key="2">
    <source>
        <dbReference type="Proteomes" id="UP000193307"/>
    </source>
</evidence>
<dbReference type="EMBL" id="FWFW01000020">
    <property type="protein sequence ID" value="SLN70064.1"/>
    <property type="molecule type" value="Genomic_DNA"/>
</dbReference>
<dbReference type="Proteomes" id="UP000193307">
    <property type="component" value="Unassembled WGS sequence"/>
</dbReference>
<sequence length="367" mass="41192">MTRIAIIPYRKIGFARVFGFTVRDLMILRILDALPDVERIDWFERPGLPHEYARDLVRGTPNPGAKVRCHSGLDLGLIGALKHRRVWTHHAMTRHENGLASWADEAGMDGIVLDFNPFYVPPVELISRATYWYDLIDTFTKHNRFSEAEKTAVARKYDFVKEHADLVTGVTPAAVAPFGGTVLANRLLRESIGEAGTNPEYDLGFLGFITDKFDIKAVRDFAAQGLKILICGHAYDPAVAKKLESIENVTYHGAFTSTDVPGLISKFRVGMVPYRPDMSHDESPIKFFQYLAYGRPAILSSHFNEIEGMFPQAVCYFKQGQTADAVSFVKGWSENFSERSRTLQGKARNTPDLFWDRAISGLLSQIG</sequence>
<accession>A0A1Y5TTW2</accession>
<dbReference type="AlphaFoldDB" id="A0A1Y5TTW2"/>
<protein>
    <recommendedName>
        <fullName evidence="3">Teichuronic acid biosynthesis glycosyltransferase TuaH</fullName>
    </recommendedName>
</protein>
<reference evidence="1 2" key="1">
    <citation type="submission" date="2017-03" db="EMBL/GenBank/DDBJ databases">
        <authorList>
            <person name="Afonso C.L."/>
            <person name="Miller P.J."/>
            <person name="Scott M.A."/>
            <person name="Spackman E."/>
            <person name="Goraichik I."/>
            <person name="Dimitrov K.M."/>
            <person name="Suarez D.L."/>
            <person name="Swayne D.E."/>
        </authorList>
    </citation>
    <scope>NUCLEOTIDE SEQUENCE [LARGE SCALE GENOMIC DNA]</scope>
    <source>
        <strain evidence="1 2">CECT 7971</strain>
    </source>
</reference>
<organism evidence="1 2">
    <name type="scientific">Pacificibacter marinus</name>
    <dbReference type="NCBI Taxonomy" id="658057"/>
    <lineage>
        <taxon>Bacteria</taxon>
        <taxon>Pseudomonadati</taxon>
        <taxon>Pseudomonadota</taxon>
        <taxon>Alphaproteobacteria</taxon>
        <taxon>Rhodobacterales</taxon>
        <taxon>Roseobacteraceae</taxon>
        <taxon>Pacificibacter</taxon>
    </lineage>
</organism>
<proteinExistence type="predicted"/>
<evidence type="ECO:0008006" key="3">
    <source>
        <dbReference type="Google" id="ProtNLM"/>
    </source>
</evidence>
<name>A0A1Y5TTW2_9RHOB</name>